<keyword evidence="3" id="KW-0378">Hydrolase</keyword>
<dbReference type="PANTHER" id="PTHR13710:SF120">
    <property type="entry name" value="BIFUNCTIONAL 3'-5' EXONUCLEASE_ATP-DEPENDENT HELICASE WRN"/>
    <property type="match status" value="1"/>
</dbReference>
<name>A8DW89_NEMVE</name>
<dbReference type="NCBIfam" id="TIGR00614">
    <property type="entry name" value="recQ_fam"/>
    <property type="match status" value="1"/>
</dbReference>
<keyword evidence="11" id="KW-1185">Reference proteome</keyword>
<dbReference type="PROSITE" id="PS51192">
    <property type="entry name" value="HELICASE_ATP_BIND_1"/>
    <property type="match status" value="1"/>
</dbReference>
<dbReference type="InterPro" id="IPR011545">
    <property type="entry name" value="DEAD/DEAH_box_helicase_dom"/>
</dbReference>
<dbReference type="EC" id="5.6.2.4" evidence="7"/>
<keyword evidence="4" id="KW-0347">Helicase</keyword>
<dbReference type="InterPro" id="IPR001650">
    <property type="entry name" value="Helicase_C-like"/>
</dbReference>
<evidence type="ECO:0000313" key="11">
    <source>
        <dbReference type="Proteomes" id="UP000001593"/>
    </source>
</evidence>
<proteinExistence type="inferred from homology"/>
<evidence type="ECO:0000256" key="3">
    <source>
        <dbReference type="ARBA" id="ARBA00022801"/>
    </source>
</evidence>
<dbReference type="GO" id="GO:0016787">
    <property type="term" value="F:hydrolase activity"/>
    <property type="evidence" value="ECO:0007669"/>
    <property type="project" value="UniProtKB-KW"/>
</dbReference>
<dbReference type="GO" id="GO:0005737">
    <property type="term" value="C:cytoplasm"/>
    <property type="evidence" value="ECO:0000318"/>
    <property type="project" value="GO_Central"/>
</dbReference>
<sequence length="371" mass="42868">MKDQVATLKKLNISAEYIHSGLHYNDVKRILNNALHGGYELLYISPERLQTRLFEEYLPALNINLIAVDEAHCISQWGHDFRPDYLKIAQLKQVFARTPVLAVTASATNEVKQDIARQLQLKTPTLYQKGIERKNIHYTIHYSERKDNDLLEALGNNKGSKIIYCRSRKTTERINNLLLQNGYSSVVYHAGLDKKVRENAQNDWLNNNTETIVATTAFGMGIDKPDVRLVVNYDLPEHLEAYYQESGRAGRDELPAKSILLYNQTDINRLEQSTEIQYPTASYLRQVYQAIVEYLQLPIGVEPYKYYDFDLADFCKKFKLQALPAMYALQLLEKEGLWTLTDTAYMPTTIYMLANRAELDELAHRNRDLSY</sequence>
<evidence type="ECO:0000256" key="7">
    <source>
        <dbReference type="ARBA" id="ARBA00034808"/>
    </source>
</evidence>
<dbReference type="GO" id="GO:0003676">
    <property type="term" value="F:nucleic acid binding"/>
    <property type="evidence" value="ECO:0007669"/>
    <property type="project" value="InterPro"/>
</dbReference>
<dbReference type="GO" id="GO:0005694">
    <property type="term" value="C:chromosome"/>
    <property type="evidence" value="ECO:0000318"/>
    <property type="project" value="GO_Central"/>
</dbReference>
<protein>
    <recommendedName>
        <fullName evidence="7">DNA 3'-5' helicase</fullName>
        <ecNumber evidence="7">5.6.2.4</ecNumber>
    </recommendedName>
</protein>
<dbReference type="eggNOG" id="KOG0352">
    <property type="taxonomic scope" value="Eukaryota"/>
</dbReference>
<keyword evidence="5" id="KW-0067">ATP-binding</keyword>
<dbReference type="SMART" id="SM00490">
    <property type="entry name" value="HELICc"/>
    <property type="match status" value="1"/>
</dbReference>
<dbReference type="Proteomes" id="UP000001593">
    <property type="component" value="Unassembled WGS sequence"/>
</dbReference>
<feature type="domain" description="Helicase ATP-binding" evidence="8">
    <location>
        <begin position="1"/>
        <end position="125"/>
    </location>
</feature>
<dbReference type="GO" id="GO:0009378">
    <property type="term" value="F:four-way junction helicase activity"/>
    <property type="evidence" value="ECO:0000318"/>
    <property type="project" value="GO_Central"/>
</dbReference>
<dbReference type="InterPro" id="IPR014001">
    <property type="entry name" value="Helicase_ATP-bd"/>
</dbReference>
<gene>
    <name evidence="10" type="ORF">NEMVEDRAFT_v1g225933</name>
</gene>
<dbReference type="Pfam" id="PF00270">
    <property type="entry name" value="DEAD"/>
    <property type="match status" value="1"/>
</dbReference>
<accession>A8DW89</accession>
<dbReference type="AlphaFoldDB" id="A8DW89"/>
<keyword evidence="2" id="KW-0547">Nucleotide-binding</keyword>
<dbReference type="GO" id="GO:0000724">
    <property type="term" value="P:double-strand break repair via homologous recombination"/>
    <property type="evidence" value="ECO:0000318"/>
    <property type="project" value="GO_Central"/>
</dbReference>
<organism evidence="10 11">
    <name type="scientific">Nematostella vectensis</name>
    <name type="common">Starlet sea anemone</name>
    <dbReference type="NCBI Taxonomy" id="45351"/>
    <lineage>
        <taxon>Eukaryota</taxon>
        <taxon>Metazoa</taxon>
        <taxon>Cnidaria</taxon>
        <taxon>Anthozoa</taxon>
        <taxon>Hexacorallia</taxon>
        <taxon>Actiniaria</taxon>
        <taxon>Edwardsiidae</taxon>
        <taxon>Nematostella</taxon>
    </lineage>
</organism>
<feature type="non-terminal residue" evidence="10">
    <location>
        <position position="371"/>
    </location>
</feature>
<dbReference type="PROSITE" id="PS51194">
    <property type="entry name" value="HELICASE_CTER"/>
    <property type="match status" value="1"/>
</dbReference>
<dbReference type="EMBL" id="DS479282">
    <property type="protein sequence ID" value="EDO25520.1"/>
    <property type="molecule type" value="Genomic_DNA"/>
</dbReference>
<evidence type="ECO:0000256" key="5">
    <source>
        <dbReference type="ARBA" id="ARBA00022840"/>
    </source>
</evidence>
<dbReference type="GO" id="GO:0005634">
    <property type="term" value="C:nucleus"/>
    <property type="evidence" value="ECO:0000318"/>
    <property type="project" value="GO_Central"/>
</dbReference>
<dbReference type="STRING" id="45351.A8DW89"/>
<evidence type="ECO:0000259" key="8">
    <source>
        <dbReference type="PROSITE" id="PS51192"/>
    </source>
</evidence>
<comment type="similarity">
    <text evidence="1">Belongs to the helicase family. RecQ subfamily.</text>
</comment>
<evidence type="ECO:0000256" key="1">
    <source>
        <dbReference type="ARBA" id="ARBA00005446"/>
    </source>
</evidence>
<dbReference type="GO" id="GO:0006260">
    <property type="term" value="P:DNA replication"/>
    <property type="evidence" value="ECO:0000318"/>
    <property type="project" value="GO_Central"/>
</dbReference>
<dbReference type="PhylomeDB" id="A8DW89"/>
<dbReference type="SUPFAM" id="SSF52540">
    <property type="entry name" value="P-loop containing nucleoside triphosphate hydrolases"/>
    <property type="match status" value="1"/>
</dbReference>
<evidence type="ECO:0000256" key="4">
    <source>
        <dbReference type="ARBA" id="ARBA00022806"/>
    </source>
</evidence>
<dbReference type="GO" id="GO:0005524">
    <property type="term" value="F:ATP binding"/>
    <property type="evidence" value="ECO:0007669"/>
    <property type="project" value="UniProtKB-KW"/>
</dbReference>
<comment type="catalytic activity">
    <reaction evidence="6">
        <text>Couples ATP hydrolysis with the unwinding of duplex DNA by translocating in the 3'-5' direction.</text>
        <dbReference type="EC" id="5.6.2.4"/>
    </reaction>
</comment>
<dbReference type="PANTHER" id="PTHR13710">
    <property type="entry name" value="DNA HELICASE RECQ FAMILY MEMBER"/>
    <property type="match status" value="1"/>
</dbReference>
<dbReference type="GO" id="GO:0043138">
    <property type="term" value="F:3'-5' DNA helicase activity"/>
    <property type="evidence" value="ECO:0000318"/>
    <property type="project" value="GO_Central"/>
</dbReference>
<evidence type="ECO:0000313" key="10">
    <source>
        <dbReference type="EMBL" id="EDO25520.1"/>
    </source>
</evidence>
<dbReference type="InterPro" id="IPR027417">
    <property type="entry name" value="P-loop_NTPase"/>
</dbReference>
<evidence type="ECO:0000256" key="2">
    <source>
        <dbReference type="ARBA" id="ARBA00022741"/>
    </source>
</evidence>
<feature type="domain" description="Helicase C-terminal" evidence="9">
    <location>
        <begin position="146"/>
        <end position="312"/>
    </location>
</feature>
<dbReference type="Gene3D" id="3.40.50.300">
    <property type="entry name" value="P-loop containing nucleotide triphosphate hydrolases"/>
    <property type="match status" value="2"/>
</dbReference>
<dbReference type="InParanoid" id="A8DW89"/>
<dbReference type="InterPro" id="IPR004589">
    <property type="entry name" value="DNA_helicase_ATP-dep_RecQ"/>
</dbReference>
<evidence type="ECO:0000259" key="9">
    <source>
        <dbReference type="PROSITE" id="PS51194"/>
    </source>
</evidence>
<evidence type="ECO:0000256" key="6">
    <source>
        <dbReference type="ARBA" id="ARBA00034617"/>
    </source>
</evidence>
<dbReference type="HOGENOM" id="CLU_747185_0_0_1"/>
<dbReference type="Pfam" id="PF00271">
    <property type="entry name" value="Helicase_C"/>
    <property type="match status" value="1"/>
</dbReference>
<reference evidence="10 11" key="1">
    <citation type="journal article" date="2007" name="Science">
        <title>Sea anemone genome reveals ancestral eumetazoan gene repertoire and genomic organization.</title>
        <authorList>
            <person name="Putnam N.H."/>
            <person name="Srivastava M."/>
            <person name="Hellsten U."/>
            <person name="Dirks B."/>
            <person name="Chapman J."/>
            <person name="Salamov A."/>
            <person name="Terry A."/>
            <person name="Shapiro H."/>
            <person name="Lindquist E."/>
            <person name="Kapitonov V.V."/>
            <person name="Jurka J."/>
            <person name="Genikhovich G."/>
            <person name="Grigoriev I.V."/>
            <person name="Lucas S.M."/>
            <person name="Steele R.E."/>
            <person name="Finnerty J.R."/>
            <person name="Technau U."/>
            <person name="Martindale M.Q."/>
            <person name="Rokhsar D.S."/>
        </authorList>
    </citation>
    <scope>NUCLEOTIDE SEQUENCE [LARGE SCALE GENOMIC DNA]</scope>
    <source>
        <strain evidence="11">CH2 X CH6</strain>
    </source>
</reference>
<dbReference type="CDD" id="cd17920">
    <property type="entry name" value="DEXHc_RecQ"/>
    <property type="match status" value="1"/>
</dbReference>